<reference evidence="2 3" key="1">
    <citation type="submission" date="2019-04" db="EMBL/GenBank/DDBJ databases">
        <title>Fungal friends and foes A comparative genomics study of 23 Aspergillus species from section Flavi.</title>
        <authorList>
            <consortium name="DOE Joint Genome Institute"/>
            <person name="Kjaerbolling I."/>
            <person name="Vesth T.C."/>
            <person name="Frisvad J.C."/>
            <person name="Nybo J.L."/>
            <person name="Theobald S."/>
            <person name="Kildgaard S."/>
            <person name="Petersen T.I."/>
            <person name="Kuo A."/>
            <person name="Sato A."/>
            <person name="Lyhne E.K."/>
            <person name="Kogle M.E."/>
            <person name="Wiebenga A."/>
            <person name="Kun R.S."/>
            <person name="Lubbers R.J."/>
            <person name="Makela M.R."/>
            <person name="Barry K."/>
            <person name="Chovatia M."/>
            <person name="Clum A."/>
            <person name="Daum C."/>
            <person name="Haridas S."/>
            <person name="He G."/>
            <person name="LaButti K."/>
            <person name="Lipzen A."/>
            <person name="Mondo S."/>
            <person name="Pangilinan J."/>
            <person name="Riley R."/>
            <person name="Salamov A."/>
            <person name="Simmons B.A."/>
            <person name="Magnuson J.K."/>
            <person name="Henrissat B."/>
            <person name="Mortensen U.H."/>
            <person name="Larsen T.O."/>
            <person name="De vries R.P."/>
            <person name="Grigoriev I.V."/>
            <person name="Machida M."/>
            <person name="Baker S.E."/>
            <person name="Andersen M.R."/>
        </authorList>
    </citation>
    <scope>NUCLEOTIDE SEQUENCE [LARGE SCALE GENOMIC DNA]</scope>
    <source>
        <strain evidence="2 3">CBS 117635</strain>
    </source>
</reference>
<protein>
    <submittedName>
        <fullName evidence="2">Uncharacterized protein</fullName>
    </submittedName>
</protein>
<feature type="region of interest" description="Disordered" evidence="1">
    <location>
        <begin position="1"/>
        <end position="26"/>
    </location>
</feature>
<keyword evidence="3" id="KW-1185">Reference proteome</keyword>
<gene>
    <name evidence="2" type="ORF">BDV30DRAFT_216815</name>
</gene>
<evidence type="ECO:0000313" key="2">
    <source>
        <dbReference type="EMBL" id="KAB8269464.1"/>
    </source>
</evidence>
<evidence type="ECO:0000313" key="3">
    <source>
        <dbReference type="Proteomes" id="UP000326289"/>
    </source>
</evidence>
<proteinExistence type="predicted"/>
<evidence type="ECO:0000256" key="1">
    <source>
        <dbReference type="SAM" id="MobiDB-lite"/>
    </source>
</evidence>
<name>A0A5N6ITP8_9EURO</name>
<dbReference type="AlphaFoldDB" id="A0A5N6ITP8"/>
<dbReference type="Proteomes" id="UP000326289">
    <property type="component" value="Unassembled WGS sequence"/>
</dbReference>
<accession>A0A5N6ITP8</accession>
<organism evidence="2 3">
    <name type="scientific">Aspergillus minisclerotigenes</name>
    <dbReference type="NCBI Taxonomy" id="656917"/>
    <lineage>
        <taxon>Eukaryota</taxon>
        <taxon>Fungi</taxon>
        <taxon>Dikarya</taxon>
        <taxon>Ascomycota</taxon>
        <taxon>Pezizomycotina</taxon>
        <taxon>Eurotiomycetes</taxon>
        <taxon>Eurotiomycetidae</taxon>
        <taxon>Eurotiales</taxon>
        <taxon>Aspergillaceae</taxon>
        <taxon>Aspergillus</taxon>
        <taxon>Aspergillus subgen. Circumdati</taxon>
    </lineage>
</organism>
<sequence>MSDKSSPDNQSTHVYTGSHPGQIPSPLPRQRRLVWFQWLPIYHLQLETAHCLPTSQT</sequence>
<dbReference type="EMBL" id="ML732846">
    <property type="protein sequence ID" value="KAB8269464.1"/>
    <property type="molecule type" value="Genomic_DNA"/>
</dbReference>